<dbReference type="EMBL" id="MT783706">
    <property type="protein sequence ID" value="QNO11427.1"/>
    <property type="molecule type" value="Genomic_DNA"/>
</dbReference>
<gene>
    <name evidence="1" type="ORF">Aristophanes_00003</name>
</gene>
<dbReference type="Proteomes" id="UP000516232">
    <property type="component" value="Segment"/>
</dbReference>
<sequence length="82" mass="9290">MSTYVITPRSEAECNQLRSILHSAGRVPSFQWQEPIRVGQDVVCFGEYFADFHTNVGKTVVDELIGVVRLQVNQLRSKLKPV</sequence>
<evidence type="ECO:0000313" key="2">
    <source>
        <dbReference type="Proteomes" id="UP000516232"/>
    </source>
</evidence>
<protein>
    <submittedName>
        <fullName evidence="1">Uncharacterized protein</fullName>
    </submittedName>
</protein>
<organism evidence="1 2">
    <name type="scientific">Acinetobacter phage Aristophanes</name>
    <dbReference type="NCBI Taxonomy" id="2759203"/>
    <lineage>
        <taxon>Viruses</taxon>
        <taxon>Duplodnaviria</taxon>
        <taxon>Heunggongvirae</taxon>
        <taxon>Uroviricota</taxon>
        <taxon>Caudoviricetes</taxon>
        <taxon>Autographivirales</taxon>
        <taxon>Autoscriptoviridae</taxon>
        <taxon>Beijerinckvirinae</taxon>
        <taxon>Aristophanesvirus</taxon>
        <taxon>Aristophanesvirus aristophanes</taxon>
    </lineage>
</organism>
<reference evidence="1 2" key="1">
    <citation type="submission" date="2020-07" db="EMBL/GenBank/DDBJ databases">
        <authorList>
            <person name="Shneider M.M."/>
            <person name="Timoshina O.V."/>
            <person name="Evseev P.V."/>
            <person name="Shelenkov A.A."/>
            <person name="Mikhailova Y.V."/>
            <person name="Yanushevich Y."/>
            <person name="Shagin D.A."/>
            <person name="Miroshnikov K.A."/>
        </authorList>
    </citation>
    <scope>NUCLEOTIDE SEQUENCE [LARGE SCALE GENOMIC DNA]</scope>
</reference>
<keyword evidence="2" id="KW-1185">Reference proteome</keyword>
<proteinExistence type="predicted"/>
<evidence type="ECO:0000313" key="1">
    <source>
        <dbReference type="EMBL" id="QNO11427.1"/>
    </source>
</evidence>
<accession>A0A7G9VYL2</accession>
<organismHost>
    <name type="scientific">Acinetobacter baumannii</name>
    <dbReference type="NCBI Taxonomy" id="470"/>
</organismHost>
<name>A0A7G9VYL2_BPACA</name>